<sequence length="459" mass="48295">MRRSLPVTLAAAVALAACSDTPVSPLDDSVETVRADAASAAVAVVDNDADAGPGSLRAAIARANASSSVQQIIIKRGVGTIALTEPVVFDGGQRLRIDGNGVAVDGSAIAYTAEAEVTGEADPAPSALQFVGGGDLIVQDLAVMEATGHGVYVEVPASAGNVSVFFNRVALENNGLSGLWVDDQVHDSDASVTVRLNRVSVIDNGFRPDVFDYDGVRVNEGGNGDLRVELNFVTATGNAGDGVEVDERGYGDVWMWSRFSTYNDNGTQPQNTDDLEDGLDADEIGPGSIYAYVQGGEISRNQDEGFDLDEEGTGDIRAVVIGVTLRENQDDNVSYTEDEEFEEGGDVIHLFHRVVAEGSRDGDGIKLEEFGPGSLKGSMSSMELRDNADEAVQYEEVGDGDLDVLVTDSEVADNAGGGLQVEQKDAGSGIIRLRNVDFDDNGDGPEDEIKDEGVVIRDS</sequence>
<reference evidence="3 4" key="1">
    <citation type="submission" date="2024-02" db="EMBL/GenBank/DDBJ databases">
        <title>A novel Gemmatimonadota bacterium.</title>
        <authorList>
            <person name="Du Z.-J."/>
            <person name="Ye Y.-Q."/>
        </authorList>
    </citation>
    <scope>NUCLEOTIDE SEQUENCE [LARGE SCALE GENOMIC DNA]</scope>
    <source>
        <strain evidence="3 4">DH-20</strain>
    </source>
</reference>
<gene>
    <name evidence="3" type="ORF">WI372_13925</name>
</gene>
<feature type="chain" id="PRO_5046356036" description="Right handed beta helix domain-containing protein" evidence="2">
    <location>
        <begin position="17"/>
        <end position="459"/>
    </location>
</feature>
<accession>A0ABU9EC37</accession>
<evidence type="ECO:0000313" key="4">
    <source>
        <dbReference type="Proteomes" id="UP001484239"/>
    </source>
</evidence>
<comment type="caution">
    <text evidence="3">The sequence shown here is derived from an EMBL/GenBank/DDBJ whole genome shotgun (WGS) entry which is preliminary data.</text>
</comment>
<dbReference type="RefSeq" id="WP_405276753.1">
    <property type="nucleotide sequence ID" value="NZ_JBBHLI010000009.1"/>
</dbReference>
<dbReference type="SUPFAM" id="SSF51126">
    <property type="entry name" value="Pectin lyase-like"/>
    <property type="match status" value="1"/>
</dbReference>
<dbReference type="PROSITE" id="PS51257">
    <property type="entry name" value="PROKAR_LIPOPROTEIN"/>
    <property type="match status" value="1"/>
</dbReference>
<protein>
    <recommendedName>
        <fullName evidence="5">Right handed beta helix domain-containing protein</fullName>
    </recommendedName>
</protein>
<evidence type="ECO:0008006" key="5">
    <source>
        <dbReference type="Google" id="ProtNLM"/>
    </source>
</evidence>
<keyword evidence="2" id="KW-0732">Signal</keyword>
<dbReference type="SMART" id="SM00710">
    <property type="entry name" value="PbH1"/>
    <property type="match status" value="8"/>
</dbReference>
<feature type="region of interest" description="Disordered" evidence="1">
    <location>
        <begin position="436"/>
        <end position="459"/>
    </location>
</feature>
<feature type="signal peptide" evidence="2">
    <location>
        <begin position="1"/>
        <end position="16"/>
    </location>
</feature>
<dbReference type="InterPro" id="IPR006626">
    <property type="entry name" value="PbH1"/>
</dbReference>
<proteinExistence type="predicted"/>
<keyword evidence="4" id="KW-1185">Reference proteome</keyword>
<evidence type="ECO:0000256" key="2">
    <source>
        <dbReference type="SAM" id="SignalP"/>
    </source>
</evidence>
<feature type="compositionally biased region" description="Acidic residues" evidence="1">
    <location>
        <begin position="438"/>
        <end position="450"/>
    </location>
</feature>
<dbReference type="EMBL" id="JBBHLI010000009">
    <property type="protein sequence ID" value="MEK9502086.1"/>
    <property type="molecule type" value="Genomic_DNA"/>
</dbReference>
<dbReference type="Proteomes" id="UP001484239">
    <property type="component" value="Unassembled WGS sequence"/>
</dbReference>
<evidence type="ECO:0000256" key="1">
    <source>
        <dbReference type="SAM" id="MobiDB-lite"/>
    </source>
</evidence>
<evidence type="ECO:0000313" key="3">
    <source>
        <dbReference type="EMBL" id="MEK9502086.1"/>
    </source>
</evidence>
<organism evidence="3 4">
    <name type="scientific">Gaopeijia maritima</name>
    <dbReference type="NCBI Taxonomy" id="3119007"/>
    <lineage>
        <taxon>Bacteria</taxon>
        <taxon>Pseudomonadati</taxon>
        <taxon>Gemmatimonadota</taxon>
        <taxon>Longimicrobiia</taxon>
        <taxon>Gaopeijiales</taxon>
        <taxon>Gaopeijiaceae</taxon>
        <taxon>Gaopeijia</taxon>
    </lineage>
</organism>
<dbReference type="InterPro" id="IPR011050">
    <property type="entry name" value="Pectin_lyase_fold/virulence"/>
</dbReference>
<name>A0ABU9EC37_9BACT</name>